<feature type="coiled-coil region" evidence="8">
    <location>
        <begin position="783"/>
        <end position="817"/>
    </location>
</feature>
<dbReference type="Pfam" id="PF00225">
    <property type="entry name" value="Kinesin"/>
    <property type="match status" value="1"/>
</dbReference>
<feature type="coiled-coil region" evidence="8">
    <location>
        <begin position="1999"/>
        <end position="2026"/>
    </location>
</feature>
<feature type="coiled-coil region" evidence="8">
    <location>
        <begin position="876"/>
        <end position="920"/>
    </location>
</feature>
<keyword evidence="3 7" id="KW-0067">ATP-binding</keyword>
<protein>
    <recommendedName>
        <fullName evidence="10">Kinesin motor domain-containing protein</fullName>
    </recommendedName>
</protein>
<keyword evidence="1" id="KW-0493">Microtubule</keyword>
<feature type="coiled-coil region" evidence="8">
    <location>
        <begin position="1721"/>
        <end position="1762"/>
    </location>
</feature>
<keyword evidence="5 7" id="KW-0505">Motor protein</keyword>
<dbReference type="PRINTS" id="PR00380">
    <property type="entry name" value="KINESINHEAVY"/>
</dbReference>
<dbReference type="OMA" id="TMMGEIN"/>
<feature type="coiled-coil region" evidence="8">
    <location>
        <begin position="1095"/>
        <end position="1129"/>
    </location>
</feature>
<dbReference type="Gramene" id="ONK63044">
    <property type="protein sequence ID" value="ONK63044"/>
    <property type="gene ID" value="A4U43_C07F10830"/>
</dbReference>
<dbReference type="PROSITE" id="PS50067">
    <property type="entry name" value="KINESIN_MOTOR_2"/>
    <property type="match status" value="1"/>
</dbReference>
<dbReference type="InterPro" id="IPR001752">
    <property type="entry name" value="Kinesin_motor_dom"/>
</dbReference>
<dbReference type="InterPro" id="IPR027417">
    <property type="entry name" value="P-loop_NTPase"/>
</dbReference>
<evidence type="ECO:0000256" key="3">
    <source>
        <dbReference type="ARBA" id="ARBA00022840"/>
    </source>
</evidence>
<dbReference type="GO" id="GO:0008017">
    <property type="term" value="F:microtubule binding"/>
    <property type="evidence" value="ECO:0007669"/>
    <property type="project" value="InterPro"/>
</dbReference>
<reference evidence="12" key="1">
    <citation type="journal article" date="2017" name="Nat. Commun.">
        <title>The asparagus genome sheds light on the origin and evolution of a young Y chromosome.</title>
        <authorList>
            <person name="Harkess A."/>
            <person name="Zhou J."/>
            <person name="Xu C."/>
            <person name="Bowers J.E."/>
            <person name="Van der Hulst R."/>
            <person name="Ayyampalayam S."/>
            <person name="Mercati F."/>
            <person name="Riccardi P."/>
            <person name="McKain M.R."/>
            <person name="Kakrana A."/>
            <person name="Tang H."/>
            <person name="Ray J."/>
            <person name="Groenendijk J."/>
            <person name="Arikit S."/>
            <person name="Mathioni S.M."/>
            <person name="Nakano M."/>
            <person name="Shan H."/>
            <person name="Telgmann-Rauber A."/>
            <person name="Kanno A."/>
            <person name="Yue Z."/>
            <person name="Chen H."/>
            <person name="Li W."/>
            <person name="Chen Y."/>
            <person name="Xu X."/>
            <person name="Zhang Y."/>
            <person name="Luo S."/>
            <person name="Chen H."/>
            <person name="Gao J."/>
            <person name="Mao Z."/>
            <person name="Pires J.C."/>
            <person name="Luo M."/>
            <person name="Kudrna D."/>
            <person name="Wing R.A."/>
            <person name="Meyers B.C."/>
            <person name="Yi K."/>
            <person name="Kong H."/>
            <person name="Lavrijsen P."/>
            <person name="Sunseri F."/>
            <person name="Falavigna A."/>
            <person name="Ye Y."/>
            <person name="Leebens-Mack J.H."/>
            <person name="Chen G."/>
        </authorList>
    </citation>
    <scope>NUCLEOTIDE SEQUENCE [LARGE SCALE GENOMIC DNA]</scope>
    <source>
        <strain evidence="12">cv. DH0086</strain>
    </source>
</reference>
<sequence length="2052" mass="233608">MSSSRRSSSRPKPLESNENELRNPGDPIPFPTPRSPLSSIHDPSQISANGLQIDPFSVKGAGLTPKSVQIAAARCGSRVLGSTKERGCLSRVLKGAQDGKCLDVAEVLSLELNEDPVFWKDHNVQVLIRIRPISNMESAMQGHKRCLIQENSQTLTWTGHPETRFTFDHVASETISQEKLFRAVGLPMVDNCMSGYNSCMFAYGQTGSGKTYTMMGEIQEIDNHLSDDRGMTPRIFEFLFTRIREEEERQREEQLKYSCKCSFLEIYNEQITDLLEPSSTNLQLREDIKKGICVENLKECEVSSMKDVMELLLQGAANRKMAATHMNSESSRSHSVFTCTIESRWERDSMTHFRFGRLNLVDLAGSERQKSSGAEGERLKEAANINRSLSTLGLVIMTLVDITNGKNRHVPYRDSRLTFLLQDSLGGNSKTTIIANVSPSICSTSETLSTLKFAQRAKLIQNNAKVNEDASGDIMSLQRQIQKLKDQLTILTSHQNVPRSLYCPSTSHEQMISGDLCDDSFSLLGGSPVAYSDPCFLNREIKQLEASLIGALRREGMAEAAVKKLEAEIKHMSRLVHQREDDAQRSRTLLKFREEKLQRLELLADDLVTSDGYLMEENFALTQEIQILRERIDRNPELTQFALENMRLLEQLRMYQKFYQQGERDTLLAEVSYLRNQLVKVLEGNSSLVNRAEAQADGDKMKELDECRKQLDACLANNAELTREVDDLRHQLKHYSDCGQSAVLLVEPMAVEGNSGDRNAFSEHGTVPQMDSSQRIGDATLQFVEVQQELRNAKSIIEEMESQQTRLLAELDHIKQENKRYLELSRSTNMQTHYTEQLENYGRLSAGSNGAAKVNLDGRQMIERGGSTQLSFHATLKRMLKELDQAKLLNKQLSDDHASQSAYHQEMEDAQEQVEAETAKTVLYLQEELDTLKKEFDSKNAYHLSLTEYSTFLTTRNEEINSRLSSLIQENIELSNLVSLRDAEISALSYEWEKAIIDLTTFLVDGCRSLDDASECIENVVESFPLKSTCINEHVERAIKVFIEKETLILDLQRGLEDAQKKGLEVKSKLNSLRGATLAITEVQQLENDENTKELAHLQKMLNEKSWTIQELKNTLKQKEDHIIKTRKVAMSAIAAIKKLNDMHSADSLNIGEIEWIIHELVNENPQVMDTQMIMNDAPERSEVGHFFMDDQIKQLKDQITALEMCRTPRSLEERMSASDVDCSQTSEILHLEFNHAMQVVDERTQHANDLFVKFEKVQETMLEAELVLQALLKANESAKQEKDLWKEVSAGLMTDKTALLEEVRRLETSNYSKEKQYENLQVQIHASVTETLDIISSLGGSFQKIQRITTEELNDICSGIFSFLQEFLKIIGNSRLCLEDIISEVMEKGFELFVLYQCHIGALFEQIMHSDNYSDLFQHKHHNSCLVTKSNNVLDGNIISDRSKDQQQLSESRTFGFSSLGEEREVLNASQLSQYPVDVPDFGARISNYLRNDLPSDQNCSDNILQLEGEIDQGDQESNNLSLKKELKRKDELIKGLLFDLRLLQESSSNIKSMKDELEEITVDYKKVCLELATKTAQIDKILAEKQVLEACLVGNESELFSSRSELKQMGEENTKLKLLLEDACFKKSQTEELLEEKMKVIEGLQSEILSFNSSIDGCFVSSADELMNKLETVSNQRDHLQKEIVYLTDRLEMVSALADENEAIAVEARQVAEASKIYAEDKEEEVKVLERSVEELEDTIDILEKKVYDMKEEVERHQSVRNSLELEVQVLAARMLTVENAEENLIVEYSNIEGESGQIPRRLDDRIIELCEARQRIEDLEMEKSYIAEEIKQYREHISELALHSEAQSSLYLEKFKALEAMVTEVRPDRAKSNPFVHISDKTERTSGRTRGSGSPFRCISSLVQQMNLEKDQELSVARHRIENLEALNANKQKEVCVLTAKLAAAESMTHDVLRDLLGLKLDMTNYANLIDQEEVQTLLRKAQQQSEESIAKEKEILNLKKHIELLMEERESWIEEINQRKADIFASQVMVERLQQREQLLTAQNEMSK</sequence>
<evidence type="ECO:0000256" key="4">
    <source>
        <dbReference type="ARBA" id="ARBA00023054"/>
    </source>
</evidence>
<feature type="coiled-coil region" evidence="8">
    <location>
        <begin position="467"/>
        <end position="494"/>
    </location>
</feature>
<dbReference type="FunFam" id="3.40.850.10:FF:000033">
    <property type="entry name" value="Kinesin-like protein KIN-12E"/>
    <property type="match status" value="1"/>
</dbReference>
<feature type="coiled-coil region" evidence="8">
    <location>
        <begin position="704"/>
        <end position="738"/>
    </location>
</feature>
<feature type="compositionally biased region" description="Basic and acidic residues" evidence="9">
    <location>
        <begin position="12"/>
        <end position="23"/>
    </location>
</feature>
<evidence type="ECO:0000256" key="6">
    <source>
        <dbReference type="ARBA" id="ARBA00034488"/>
    </source>
</evidence>
<evidence type="ECO:0000259" key="10">
    <source>
        <dbReference type="PROSITE" id="PS50067"/>
    </source>
</evidence>
<dbReference type="PROSITE" id="PS00411">
    <property type="entry name" value="KINESIN_MOTOR_1"/>
    <property type="match status" value="1"/>
</dbReference>
<dbReference type="SMART" id="SM00129">
    <property type="entry name" value="KISc"/>
    <property type="match status" value="1"/>
</dbReference>
<keyword evidence="4 8" id="KW-0175">Coiled coil</keyword>
<accession>A0A5P1EB46</accession>
<evidence type="ECO:0000256" key="1">
    <source>
        <dbReference type="ARBA" id="ARBA00022701"/>
    </source>
</evidence>
<feature type="domain" description="Kinesin motor" evidence="10">
    <location>
        <begin position="123"/>
        <end position="460"/>
    </location>
</feature>
<dbReference type="InterPro" id="IPR019821">
    <property type="entry name" value="Kinesin_motor_CS"/>
</dbReference>
<dbReference type="EMBL" id="CM007387">
    <property type="protein sequence ID" value="ONK63044.1"/>
    <property type="molecule type" value="Genomic_DNA"/>
</dbReference>
<evidence type="ECO:0000256" key="9">
    <source>
        <dbReference type="SAM" id="MobiDB-lite"/>
    </source>
</evidence>
<evidence type="ECO:0000256" key="2">
    <source>
        <dbReference type="ARBA" id="ARBA00022741"/>
    </source>
</evidence>
<dbReference type="GO" id="GO:0003777">
    <property type="term" value="F:microtubule motor activity"/>
    <property type="evidence" value="ECO:0007669"/>
    <property type="project" value="InterPro"/>
</dbReference>
<keyword evidence="12" id="KW-1185">Reference proteome</keyword>
<keyword evidence="2 7" id="KW-0547">Nucleotide-binding</keyword>
<feature type="coiled-coil region" evidence="8">
    <location>
        <begin position="1629"/>
        <end position="1685"/>
    </location>
</feature>
<evidence type="ECO:0000313" key="11">
    <source>
        <dbReference type="EMBL" id="ONK63044.1"/>
    </source>
</evidence>
<evidence type="ECO:0000256" key="5">
    <source>
        <dbReference type="ARBA" id="ARBA00023175"/>
    </source>
</evidence>
<dbReference type="PANTHER" id="PTHR37739">
    <property type="entry name" value="KINESIN-LIKE PROTEIN KIN-12D"/>
    <property type="match status" value="1"/>
</dbReference>
<dbReference type="InterPro" id="IPR036961">
    <property type="entry name" value="Kinesin_motor_dom_sf"/>
</dbReference>
<dbReference type="InterPro" id="IPR044986">
    <property type="entry name" value="KIF15/KIN-12"/>
</dbReference>
<feature type="compositionally biased region" description="Polar residues" evidence="9">
    <location>
        <begin position="35"/>
        <end position="46"/>
    </location>
</feature>
<dbReference type="Gene3D" id="3.40.850.10">
    <property type="entry name" value="Kinesin motor domain"/>
    <property type="match status" value="1"/>
</dbReference>
<feature type="coiled-coil region" evidence="8">
    <location>
        <begin position="1262"/>
        <end position="1289"/>
    </location>
</feature>
<dbReference type="PANTHER" id="PTHR37739:SF18">
    <property type="entry name" value="KINESIN-LIKE PROTEIN KIN-12C"/>
    <property type="match status" value="1"/>
</dbReference>
<gene>
    <name evidence="11" type="ORF">A4U43_C07F10830</name>
</gene>
<evidence type="ECO:0000256" key="7">
    <source>
        <dbReference type="PROSITE-ProRule" id="PRU00283"/>
    </source>
</evidence>
<dbReference type="SUPFAM" id="SSF52540">
    <property type="entry name" value="P-loop containing nucleoside triphosphate hydrolases"/>
    <property type="match status" value="1"/>
</dbReference>
<comment type="similarity">
    <text evidence="6">Belongs to the TRAFAC class myosin-kinesin ATPase superfamily. Kinesin family. KIN-12 subfamily.</text>
</comment>
<proteinExistence type="inferred from homology"/>
<evidence type="ECO:0000256" key="8">
    <source>
        <dbReference type="SAM" id="Coils"/>
    </source>
</evidence>
<dbReference type="Proteomes" id="UP000243459">
    <property type="component" value="Chromosome 7"/>
</dbReference>
<dbReference type="GO" id="GO:0005874">
    <property type="term" value="C:microtubule"/>
    <property type="evidence" value="ECO:0007669"/>
    <property type="project" value="UniProtKB-KW"/>
</dbReference>
<name>A0A5P1EB46_ASPOF</name>
<feature type="binding site" evidence="7">
    <location>
        <begin position="204"/>
        <end position="211"/>
    </location>
    <ligand>
        <name>ATP</name>
        <dbReference type="ChEBI" id="CHEBI:30616"/>
    </ligand>
</feature>
<evidence type="ECO:0000313" key="12">
    <source>
        <dbReference type="Proteomes" id="UP000243459"/>
    </source>
</evidence>
<organism evidence="11 12">
    <name type="scientific">Asparagus officinalis</name>
    <name type="common">Garden asparagus</name>
    <dbReference type="NCBI Taxonomy" id="4686"/>
    <lineage>
        <taxon>Eukaryota</taxon>
        <taxon>Viridiplantae</taxon>
        <taxon>Streptophyta</taxon>
        <taxon>Embryophyta</taxon>
        <taxon>Tracheophyta</taxon>
        <taxon>Spermatophyta</taxon>
        <taxon>Magnoliopsida</taxon>
        <taxon>Liliopsida</taxon>
        <taxon>Asparagales</taxon>
        <taxon>Asparagaceae</taxon>
        <taxon>Asparagoideae</taxon>
        <taxon>Asparagus</taxon>
    </lineage>
</organism>
<dbReference type="GO" id="GO:0007018">
    <property type="term" value="P:microtubule-based movement"/>
    <property type="evidence" value="ECO:0007669"/>
    <property type="project" value="InterPro"/>
</dbReference>
<feature type="region of interest" description="Disordered" evidence="9">
    <location>
        <begin position="1"/>
        <end position="46"/>
    </location>
</feature>
<feature type="non-terminal residue" evidence="11">
    <location>
        <position position="2052"/>
    </location>
</feature>
<dbReference type="GO" id="GO:0005524">
    <property type="term" value="F:ATP binding"/>
    <property type="evidence" value="ECO:0007669"/>
    <property type="project" value="UniProtKB-UniRule"/>
</dbReference>